<name>A0ABX2KX90_9PROT</name>
<feature type="compositionally biased region" description="Basic and acidic residues" evidence="2">
    <location>
        <begin position="66"/>
        <end position="75"/>
    </location>
</feature>
<dbReference type="Proteomes" id="UP000639419">
    <property type="component" value="Unassembled WGS sequence"/>
</dbReference>
<evidence type="ECO:0000313" key="5">
    <source>
        <dbReference type="Proteomes" id="UP000639419"/>
    </source>
</evidence>
<comment type="caution">
    <text evidence="4">The sequence shown here is derived from an EMBL/GenBank/DDBJ whole genome shotgun (WGS) entry which is preliminary data.</text>
</comment>
<organism evidence="4 5">
    <name type="scientific">Azospirillum formosense</name>
    <dbReference type="NCBI Taxonomy" id="861533"/>
    <lineage>
        <taxon>Bacteria</taxon>
        <taxon>Pseudomonadati</taxon>
        <taxon>Pseudomonadota</taxon>
        <taxon>Alphaproteobacteria</taxon>
        <taxon>Rhodospirillales</taxon>
        <taxon>Azospirillaceae</taxon>
        <taxon>Azospirillum</taxon>
    </lineage>
</organism>
<dbReference type="SUPFAM" id="SSF56563">
    <property type="entry name" value="Major capsid protein gp5"/>
    <property type="match status" value="1"/>
</dbReference>
<feature type="region of interest" description="Disordered" evidence="2">
    <location>
        <begin position="60"/>
        <end position="106"/>
    </location>
</feature>
<dbReference type="RefSeq" id="WP_174437757.1">
    <property type="nucleotide sequence ID" value="NZ_BAABCC010000005.1"/>
</dbReference>
<proteinExistence type="predicted"/>
<evidence type="ECO:0000313" key="4">
    <source>
        <dbReference type="EMBL" id="NUB18451.1"/>
    </source>
</evidence>
<evidence type="ECO:0000259" key="3">
    <source>
        <dbReference type="Pfam" id="PF05065"/>
    </source>
</evidence>
<sequence>MPNIKELRQAVSDLKAEGRQKLSAYNALAAKAGRTEAEEAELKKLNADIDALEAKVSEAQAAVEAEEQRLDRERSFAPLPGANPGAQQPSPAGSYGSTEPDPARTNGFADLADFALAVRAATPGGGNVAVVDPRLLGPSASDPANVMRASGSDEGFQVPPAYRDSIWDMVFALDDIPSLVDSEPTSAREVKMLADESTPWGAGGIQVRWRSEGKKMEESKAPPPAPRSVPLEPLYAFVLADEDLLEDAPRLANRLTTKAALAITWKMGDTVIYGDGVQKPLGWMNSPAKITVPKKVGQAAKTVTVDNVLDMYTRLLVQPNDTPFWMANRDIVPQLVTLRIGDNLMWTPPVAGLKEAPGGFLLGMPIRWSEHAETLGTEGDLQLVSPKGYYLAKRASGIRMDTSIHLYFDYGIQAFRWTFRVGGQPYLSKPVQPAKGDTSKSHFVTLQTRG</sequence>
<feature type="domain" description="Phage capsid-like C-terminal" evidence="3">
    <location>
        <begin position="155"/>
        <end position="435"/>
    </location>
</feature>
<accession>A0ABX2KX90</accession>
<evidence type="ECO:0000256" key="1">
    <source>
        <dbReference type="ARBA" id="ARBA00004328"/>
    </source>
</evidence>
<dbReference type="InterPro" id="IPR054612">
    <property type="entry name" value="Phage_capsid-like_C"/>
</dbReference>
<feature type="compositionally biased region" description="Polar residues" evidence="2">
    <location>
        <begin position="441"/>
        <end position="450"/>
    </location>
</feature>
<dbReference type="EMBL" id="WHOR01000018">
    <property type="protein sequence ID" value="NUB18451.1"/>
    <property type="molecule type" value="Genomic_DNA"/>
</dbReference>
<feature type="compositionally biased region" description="Polar residues" evidence="2">
    <location>
        <begin position="85"/>
        <end position="97"/>
    </location>
</feature>
<comment type="subcellular location">
    <subcellularLocation>
        <location evidence="1">Virion</location>
    </subcellularLocation>
</comment>
<gene>
    <name evidence="4" type="ORF">GBZ26_04335</name>
</gene>
<protein>
    <submittedName>
        <fullName evidence="4">Phage major capsid protein</fullName>
    </submittedName>
</protein>
<evidence type="ECO:0000256" key="2">
    <source>
        <dbReference type="SAM" id="MobiDB-lite"/>
    </source>
</evidence>
<reference evidence="4 5" key="1">
    <citation type="submission" date="2019-10" db="EMBL/GenBank/DDBJ databases">
        <title>Genome sequence of Azospirillum formosense CC-Nfb-7.</title>
        <authorList>
            <person name="Ambrosini A."/>
            <person name="Sant'Anna F.H."/>
            <person name="Cassan F.D."/>
            <person name="Souza E.M."/>
            <person name="Passaglia L.M.P."/>
        </authorList>
    </citation>
    <scope>NUCLEOTIDE SEQUENCE [LARGE SCALE GENOMIC DNA]</scope>
    <source>
        <strain evidence="4 5">CC-NFb-7</strain>
    </source>
</reference>
<keyword evidence="5" id="KW-1185">Reference proteome</keyword>
<dbReference type="Pfam" id="PF05065">
    <property type="entry name" value="Phage_capsid"/>
    <property type="match status" value="1"/>
</dbReference>
<feature type="region of interest" description="Disordered" evidence="2">
    <location>
        <begin position="430"/>
        <end position="450"/>
    </location>
</feature>
<dbReference type="NCBIfam" id="TIGR01554">
    <property type="entry name" value="major_cap_HK97"/>
    <property type="match status" value="1"/>
</dbReference>
<dbReference type="Gene3D" id="3.30.2400.10">
    <property type="entry name" value="Major capsid protein gp5"/>
    <property type="match status" value="1"/>
</dbReference>
<dbReference type="InterPro" id="IPR024455">
    <property type="entry name" value="Phage_capsid"/>
</dbReference>